<accession>A0A212IVT1</accession>
<organism evidence="1">
    <name type="scientific">uncultured Desulfovibrio sp</name>
    <dbReference type="NCBI Taxonomy" id="167968"/>
    <lineage>
        <taxon>Bacteria</taxon>
        <taxon>Pseudomonadati</taxon>
        <taxon>Thermodesulfobacteriota</taxon>
        <taxon>Desulfovibrionia</taxon>
        <taxon>Desulfovibrionales</taxon>
        <taxon>Desulfovibrionaceae</taxon>
        <taxon>Desulfovibrio</taxon>
        <taxon>environmental samples</taxon>
    </lineage>
</organism>
<reference evidence="1" key="1">
    <citation type="submission" date="2016-04" db="EMBL/GenBank/DDBJ databases">
        <authorList>
            <person name="Evans L.H."/>
            <person name="Alamgir A."/>
            <person name="Owens N."/>
            <person name="Weber N.D."/>
            <person name="Virtaneva K."/>
            <person name="Barbian K."/>
            <person name="Babar A."/>
            <person name="Rosenke K."/>
        </authorList>
    </citation>
    <scope>NUCLEOTIDE SEQUENCE</scope>
    <source>
        <strain evidence="1">92-2</strain>
    </source>
</reference>
<evidence type="ECO:0000313" key="1">
    <source>
        <dbReference type="EMBL" id="SBV91290.1"/>
    </source>
</evidence>
<proteinExistence type="predicted"/>
<sequence length="128" mass="14133">MILIVAPRAGAWIEAFRVPEKAGAGMSLPVRERGLKQFAKMLSGLTNSSLPVRERGLKLFISREVKDETVSLPVRERGLKLDDDMAHQPVETSLPVRERGLKRATVGTRRVRACRSPRGSDLCGLILS</sequence>
<name>A0A212IVT1_9BACT</name>
<dbReference type="EMBL" id="FLUP01000001">
    <property type="protein sequence ID" value="SBV91290.1"/>
    <property type="molecule type" value="Genomic_DNA"/>
</dbReference>
<dbReference type="AlphaFoldDB" id="A0A212IVT1"/>
<gene>
    <name evidence="1" type="ORF">KM92DES2_10112</name>
</gene>
<protein>
    <submittedName>
        <fullName evidence="1">Uncharacterized protein</fullName>
    </submittedName>
</protein>